<evidence type="ECO:0000256" key="12">
    <source>
        <dbReference type="SAM" id="Coils"/>
    </source>
</evidence>
<evidence type="ECO:0000256" key="7">
    <source>
        <dbReference type="ARBA" id="ARBA00022691"/>
    </source>
</evidence>
<comment type="pathway">
    <text evidence="11">Steroid metabolism.</text>
</comment>
<dbReference type="InterPro" id="IPR013216">
    <property type="entry name" value="Methyltransf_11"/>
</dbReference>
<feature type="region of interest" description="Disordered" evidence="13">
    <location>
        <begin position="97"/>
        <end position="121"/>
    </location>
</feature>
<comment type="function">
    <text evidence="9">Involved in nucleolar processing of pre-18S ribosomal RNA. Has a role in the nuclear export of 40S pre-ribosomal subunit to the cytoplasm.</text>
</comment>
<keyword evidence="7 10" id="KW-0949">S-adenosyl-L-methionine</keyword>
<feature type="compositionally biased region" description="Acidic residues" evidence="13">
    <location>
        <begin position="396"/>
        <end position="407"/>
    </location>
</feature>
<organism evidence="15 16">
    <name type="scientific">Saitozyma podzolica</name>
    <dbReference type="NCBI Taxonomy" id="1890683"/>
    <lineage>
        <taxon>Eukaryota</taxon>
        <taxon>Fungi</taxon>
        <taxon>Dikarya</taxon>
        <taxon>Basidiomycota</taxon>
        <taxon>Agaricomycotina</taxon>
        <taxon>Tremellomycetes</taxon>
        <taxon>Tremellales</taxon>
        <taxon>Trimorphomycetaceae</taxon>
        <taxon>Saitozyma</taxon>
    </lineage>
</organism>
<proteinExistence type="inferred from homology"/>
<dbReference type="Proteomes" id="UP000279259">
    <property type="component" value="Unassembled WGS sequence"/>
</dbReference>
<evidence type="ECO:0000256" key="2">
    <source>
        <dbReference type="ARBA" id="ARBA00007466"/>
    </source>
</evidence>
<feature type="compositionally biased region" description="Low complexity" evidence="13">
    <location>
        <begin position="290"/>
        <end position="308"/>
    </location>
</feature>
<evidence type="ECO:0000259" key="14">
    <source>
        <dbReference type="PROSITE" id="PS51685"/>
    </source>
</evidence>
<evidence type="ECO:0000313" key="16">
    <source>
        <dbReference type="Proteomes" id="UP000279259"/>
    </source>
</evidence>
<keyword evidence="6 10" id="KW-0808">Transferase</keyword>
<keyword evidence="12" id="KW-0175">Coiled coil</keyword>
<feature type="compositionally biased region" description="Basic and acidic residues" evidence="13">
    <location>
        <begin position="199"/>
        <end position="215"/>
    </location>
</feature>
<feature type="region of interest" description="Disordered" evidence="13">
    <location>
        <begin position="134"/>
        <end position="510"/>
    </location>
</feature>
<dbReference type="STRING" id="1890683.A0A427YLL9"/>
<dbReference type="GO" id="GO:0030692">
    <property type="term" value="C:Noc4p-Nop14p complex"/>
    <property type="evidence" value="ECO:0007669"/>
    <property type="project" value="TreeGrafter"/>
</dbReference>
<feature type="region of interest" description="Disordered" evidence="13">
    <location>
        <begin position="851"/>
        <end position="875"/>
    </location>
</feature>
<dbReference type="GO" id="GO:0032259">
    <property type="term" value="P:methylation"/>
    <property type="evidence" value="ECO:0007669"/>
    <property type="project" value="UniProtKB-KW"/>
</dbReference>
<dbReference type="GO" id="GO:0016126">
    <property type="term" value="P:sterol biosynthetic process"/>
    <property type="evidence" value="ECO:0007669"/>
    <property type="project" value="UniProtKB-KW"/>
</dbReference>
<dbReference type="OrthoDB" id="441771at2759"/>
<keyword evidence="11" id="KW-0752">Steroid biosynthesis</keyword>
<sequence length="1287" mass="144038">MPSSQLSQLKAALSSAGVNRKSTSKKDKKAWKKGGAREVDRAKTTAKLEDIRKSLNKFDVRETKVKHDVGGRNIKGVVGRPGVAKQAGLEQRRKTLLPEHQLRNHTGTFSDRRFGESNPSLSIEDRMLERYTRERQRGQGKKGLFNLEDDTDVFGGLDEGDEGTMLGGLTHGGRSVMDLPGDDFDAQGFGEDDEDDEERGDKGRVDMRTVRRDHFGGFGQDQDEELPERKKSKAEVMSEVIAKSKEYKYERQQQRELDDNLRDELDDDIDDLRALLADSAPPTSAGPSRAPAGAITARPPTTTGTGPADGDHPDLDANYDQFVRELAYDARAKPKDRSKTEDELAVEEKDRLEKAEAKRLRRMRGEASEDEEGDEEGGGRGRGKRRKTEKKRGEADDLDDDFEEEELLGPGLTREDIENMEMDDGDEDEDEDEDDDDDEEGDEEDEESGEDEDEDEDEDDEDEDEEFSDMEDLNDEVPDLVEGDEADESGLVRKRHGKSASKPKPKTREIPYTFPCPADVEEFEDLLEGLGDEALPVVVQRIRALHHPSLAQGNKEKLQDFLGVLLDYILILASRPRPALSLINSLHPHLVALVKLNPITAASHFTEKLALMQKNLTRGLARGAANPTSKTLPRAPELALLRLVGLVWSSSDFSHPVVAPAVLLMGQYLGHSRVRSVADLASGLFLCSILAQYESLSKRIVPEALNFIASTILALLPRRKDAAEVTSYPDLQAPGIDLSLSSAVALAPREPVDLPGVLGLDVASDTQAIEQGKADLLSVALRLVQTYAGLYASSEAFIELFAPVSRILEGSRASKLSPELKSLHSTTLSTLTRQLGFARASRQPLSLQSHKPIPIASHTPKFEDDFTPGKRYDPDVERNARNKLKALYKKERKGAIRELRKDNRFLAGEKAKEQRDKDEKYNARMRRVEGEIHVERAEEKAMEREKKREKRRRGHLIMPAEVRQAERVSKYTKFWQKDSKDDNDAHKQDRLDAYKDVVNGYYDGATELYEYGWGECFHFCRFYKGEAFLQALARHEHYLAHQLHLAPGARVLDVGCGIGGPAREISRFSDANVTGITINDYQIQRANMKTRKAGLAGKVNFVQGDFMKLSEQFGENAFDAVYAIEATVHAPTFEGIYGEIFKVLKPGGRFGVYEWCMTDAWDPSIPEHKEIAHGIELGDGIAEMRTIADARKALKSVGFNIIHEEDLADRPDPVPWYYPLEGDIMKAQTLWDMLTVFRMTTVGKMITQNGVWALEKSLKTAATYLVKGGQQKLFTPMMLWVVEKPLN</sequence>
<feature type="compositionally biased region" description="Acidic residues" evidence="13">
    <location>
        <begin position="147"/>
        <end position="162"/>
    </location>
</feature>
<evidence type="ECO:0000256" key="8">
    <source>
        <dbReference type="ARBA" id="ARBA00023242"/>
    </source>
</evidence>
<dbReference type="SUPFAM" id="SSF53335">
    <property type="entry name" value="S-adenosyl-L-methionine-dependent methyltransferases"/>
    <property type="match status" value="1"/>
</dbReference>
<feature type="compositionally biased region" description="Basic residues" evidence="13">
    <location>
        <begin position="381"/>
        <end position="390"/>
    </location>
</feature>
<comment type="similarity">
    <text evidence="2">Belongs to the NOP14 family.</text>
</comment>
<keyword evidence="5 10" id="KW-0489">Methyltransferase</keyword>
<dbReference type="Pfam" id="PF08498">
    <property type="entry name" value="Sterol_MT_C"/>
    <property type="match status" value="1"/>
</dbReference>
<evidence type="ECO:0000256" key="3">
    <source>
        <dbReference type="ARBA" id="ARBA00022517"/>
    </source>
</evidence>
<dbReference type="GO" id="GO:0032040">
    <property type="term" value="C:small-subunit processome"/>
    <property type="evidence" value="ECO:0007669"/>
    <property type="project" value="InterPro"/>
</dbReference>
<dbReference type="InterPro" id="IPR007276">
    <property type="entry name" value="Nop14"/>
</dbReference>
<dbReference type="GO" id="GO:0030490">
    <property type="term" value="P:maturation of SSU-rRNA"/>
    <property type="evidence" value="ECO:0007669"/>
    <property type="project" value="TreeGrafter"/>
</dbReference>
<protein>
    <recommendedName>
        <fullName evidence="11">Sterol 24-C-methyltransferase</fullName>
        <ecNumber evidence="11">2.1.1.-</ecNumber>
    </recommendedName>
    <alternativeName>
        <fullName evidence="11">Delta(24)-sterol C-methyltransferase</fullName>
    </alternativeName>
</protein>
<dbReference type="Gene3D" id="3.40.50.150">
    <property type="entry name" value="Vaccinia Virus protein VP39"/>
    <property type="match status" value="1"/>
</dbReference>
<dbReference type="CDD" id="cd02440">
    <property type="entry name" value="AdoMet_MTases"/>
    <property type="match status" value="1"/>
</dbReference>
<evidence type="ECO:0000313" key="15">
    <source>
        <dbReference type="EMBL" id="RSH91985.1"/>
    </source>
</evidence>
<evidence type="ECO:0000256" key="13">
    <source>
        <dbReference type="SAM" id="MobiDB-lite"/>
    </source>
</evidence>
<evidence type="ECO:0000256" key="1">
    <source>
        <dbReference type="ARBA" id="ARBA00004604"/>
    </source>
</evidence>
<gene>
    <name evidence="15" type="primary">NOP14</name>
    <name evidence="15" type="ORF">EHS25_009356</name>
</gene>
<feature type="compositionally biased region" description="Basic residues" evidence="13">
    <location>
        <begin position="492"/>
        <end position="505"/>
    </location>
</feature>
<evidence type="ECO:0000256" key="6">
    <source>
        <dbReference type="ARBA" id="ARBA00022679"/>
    </source>
</evidence>
<accession>A0A427YLL9</accession>
<feature type="region of interest" description="Disordered" evidence="13">
    <location>
        <begin position="1"/>
        <end position="38"/>
    </location>
</feature>
<feature type="coiled-coil region" evidence="12">
    <location>
        <begin position="896"/>
        <end position="952"/>
    </location>
</feature>
<dbReference type="Pfam" id="PF08241">
    <property type="entry name" value="Methyltransf_11"/>
    <property type="match status" value="1"/>
</dbReference>
<feature type="compositionally biased region" description="Acidic residues" evidence="13">
    <location>
        <begin position="180"/>
        <end position="198"/>
    </location>
</feature>
<dbReference type="Pfam" id="PF04147">
    <property type="entry name" value="Nop14"/>
    <property type="match status" value="1"/>
</dbReference>
<feature type="domain" description="SAM-dependent methyltransferase Erg6/SMT-type" evidence="14">
    <location>
        <begin position="1001"/>
        <end position="1285"/>
    </location>
</feature>
<dbReference type="PANTHER" id="PTHR23183">
    <property type="entry name" value="NOP14"/>
    <property type="match status" value="1"/>
</dbReference>
<evidence type="ECO:0000256" key="5">
    <source>
        <dbReference type="ARBA" id="ARBA00022603"/>
    </source>
</evidence>
<dbReference type="PANTHER" id="PTHR23183:SF0">
    <property type="entry name" value="NUCLEOLAR PROTEIN 14"/>
    <property type="match status" value="1"/>
</dbReference>
<keyword evidence="11" id="KW-0753">Steroid metabolism</keyword>
<feature type="compositionally biased region" description="Basic and acidic residues" evidence="13">
    <location>
        <begin position="322"/>
        <end position="367"/>
    </location>
</feature>
<keyword evidence="11" id="KW-0756">Sterol biosynthesis</keyword>
<evidence type="ECO:0000256" key="10">
    <source>
        <dbReference type="PROSITE-ProRule" id="PRU01022"/>
    </source>
</evidence>
<comment type="caution">
    <text evidence="15">The sequence shown here is derived from an EMBL/GenBank/DDBJ whole genome shotgun (WGS) entry which is preliminary data.</text>
</comment>
<comment type="subcellular location">
    <subcellularLocation>
        <location evidence="1">Nucleus</location>
        <location evidence="1">Nucleolus</location>
    </subcellularLocation>
</comment>
<evidence type="ECO:0000256" key="11">
    <source>
        <dbReference type="RuleBase" id="RU362025"/>
    </source>
</evidence>
<evidence type="ECO:0000256" key="4">
    <source>
        <dbReference type="ARBA" id="ARBA00022552"/>
    </source>
</evidence>
<comment type="similarity">
    <text evidence="10 11">Belongs to the class I-like SAM-binding methyltransferase superfamily. Erg6/SMT family.</text>
</comment>
<keyword evidence="3" id="KW-0690">Ribosome biogenesis</keyword>
<feature type="compositionally biased region" description="Basic and acidic residues" evidence="13">
    <location>
        <begin position="227"/>
        <end position="263"/>
    </location>
</feature>
<keyword evidence="11" id="KW-0444">Lipid biosynthesis</keyword>
<dbReference type="InterPro" id="IPR013705">
    <property type="entry name" value="Sterol_MeTrfase_C"/>
</dbReference>
<feature type="compositionally biased region" description="Acidic residues" evidence="13">
    <location>
        <begin position="418"/>
        <end position="488"/>
    </location>
</feature>
<dbReference type="FunFam" id="3.40.50.150:FF:000232">
    <property type="entry name" value="Sterol 24-C-methyltransferase erg6"/>
    <property type="match status" value="1"/>
</dbReference>
<keyword evidence="11" id="KW-1207">Sterol metabolism</keyword>
<feature type="compositionally biased region" description="Low complexity" evidence="13">
    <location>
        <begin position="1"/>
        <end position="16"/>
    </location>
</feature>
<keyword evidence="11" id="KW-0443">Lipid metabolism</keyword>
<feature type="compositionally biased region" description="Basic and acidic residues" evidence="13">
    <location>
        <begin position="860"/>
        <end position="875"/>
    </location>
</feature>
<reference evidence="15 16" key="1">
    <citation type="submission" date="2018-11" db="EMBL/GenBank/DDBJ databases">
        <title>Genome sequence of Saitozyma podzolica DSM 27192.</title>
        <authorList>
            <person name="Aliyu H."/>
            <person name="Gorte O."/>
            <person name="Ochsenreither K."/>
        </authorList>
    </citation>
    <scope>NUCLEOTIDE SEQUENCE [LARGE SCALE GENOMIC DNA]</scope>
    <source>
        <strain evidence="15 16">DSM 27192</strain>
    </source>
</reference>
<comment type="function">
    <text evidence="11">Catalyzes the transfer of methyl groups from S-adenosyl-methionine to the C-24 of sterols.</text>
</comment>
<dbReference type="PROSITE" id="PS51685">
    <property type="entry name" value="SAM_MT_ERG6_SMT"/>
    <property type="match status" value="1"/>
</dbReference>
<dbReference type="InterPro" id="IPR030384">
    <property type="entry name" value="MeTrfase_SMT"/>
</dbReference>
<dbReference type="EC" id="2.1.1.-" evidence="11"/>
<dbReference type="GO" id="GO:0008757">
    <property type="term" value="F:S-adenosylmethionine-dependent methyltransferase activity"/>
    <property type="evidence" value="ECO:0007669"/>
    <property type="project" value="InterPro"/>
</dbReference>
<keyword evidence="4" id="KW-0698">rRNA processing</keyword>
<dbReference type="EMBL" id="RSCD01000007">
    <property type="protein sequence ID" value="RSH91985.1"/>
    <property type="molecule type" value="Genomic_DNA"/>
</dbReference>
<dbReference type="InterPro" id="IPR029063">
    <property type="entry name" value="SAM-dependent_MTases_sf"/>
</dbReference>
<evidence type="ECO:0000256" key="9">
    <source>
        <dbReference type="ARBA" id="ARBA00024695"/>
    </source>
</evidence>
<keyword evidence="16" id="KW-1185">Reference proteome</keyword>
<feature type="compositionally biased region" description="Basic residues" evidence="13">
    <location>
        <begin position="22"/>
        <end position="34"/>
    </location>
</feature>
<name>A0A427YLL9_9TREE</name>
<keyword evidence="8" id="KW-0539">Nucleus</keyword>